<protein>
    <recommendedName>
        <fullName evidence="3">AP endonuclease</fullName>
    </recommendedName>
</protein>
<dbReference type="Gene3D" id="3.20.20.150">
    <property type="entry name" value="Divalent-metal-dependent TIM barrel enzymes"/>
    <property type="match status" value="1"/>
</dbReference>
<sequence>MKTIKGPSIHLAQFSDDVFPFNRLEDIAAWVANQGFEAVQLPAWDKRLFDVNFAAESQDYCDEILGTLNNHGLKVSELTTHIFGQLMAVHPAYDSMCDNFAPSHLHGNSAA</sequence>
<gene>
    <name evidence="1" type="ORF">AC2117_02380</name>
</gene>
<accession>A0A446ZL08</accession>
<proteinExistence type="predicted"/>
<dbReference type="SUPFAM" id="SSF51658">
    <property type="entry name" value="Xylose isomerase-like"/>
    <property type="match status" value="1"/>
</dbReference>
<dbReference type="InterPro" id="IPR036237">
    <property type="entry name" value="Xyl_isomerase-like_sf"/>
</dbReference>
<organism evidence="1 2">
    <name type="scientific">Acinetobacter calcoaceticus</name>
    <dbReference type="NCBI Taxonomy" id="471"/>
    <lineage>
        <taxon>Bacteria</taxon>
        <taxon>Pseudomonadati</taxon>
        <taxon>Pseudomonadota</taxon>
        <taxon>Gammaproteobacteria</taxon>
        <taxon>Moraxellales</taxon>
        <taxon>Moraxellaceae</taxon>
        <taxon>Acinetobacter</taxon>
        <taxon>Acinetobacter calcoaceticus/baumannii complex</taxon>
    </lineage>
</organism>
<evidence type="ECO:0008006" key="3">
    <source>
        <dbReference type="Google" id="ProtNLM"/>
    </source>
</evidence>
<dbReference type="AlphaFoldDB" id="A0A446ZL08"/>
<dbReference type="Proteomes" id="UP000294355">
    <property type="component" value="Chromosome"/>
</dbReference>
<evidence type="ECO:0000313" key="1">
    <source>
        <dbReference type="EMBL" id="VAX45189.1"/>
    </source>
</evidence>
<reference evidence="1 2" key="1">
    <citation type="submission" date="2018-08" db="EMBL/GenBank/DDBJ databases">
        <authorList>
            <person name="Gonzaga-Molto A."/>
        </authorList>
    </citation>
    <scope>NUCLEOTIDE SEQUENCE [LARGE SCALE GENOMIC DNA]</scope>
    <source>
        <strain evidence="1">Acinetobacter calcoaceticus str. 2117</strain>
    </source>
</reference>
<evidence type="ECO:0000313" key="2">
    <source>
        <dbReference type="Proteomes" id="UP000294355"/>
    </source>
</evidence>
<dbReference type="EMBL" id="LS999521">
    <property type="protein sequence ID" value="VAX45189.1"/>
    <property type="molecule type" value="Genomic_DNA"/>
</dbReference>
<name>A0A446ZL08_ACICA</name>